<sequence>MAVNLGTHRLALLTAYQDVIDEATDTDCLCCCEGLGRLEEKAFGGSDVEAPVEGRRGERWGRDGALGSGWKEEARPGA</sequence>
<dbReference type="Proteomes" id="UP001497482">
    <property type="component" value="Chromosome 11"/>
</dbReference>
<evidence type="ECO:0000256" key="1">
    <source>
        <dbReference type="SAM" id="MobiDB-lite"/>
    </source>
</evidence>
<keyword evidence="3" id="KW-1185">Reference proteome</keyword>
<organism evidence="2 3">
    <name type="scientific">Knipowitschia caucasica</name>
    <name type="common">Caucasian dwarf goby</name>
    <name type="synonym">Pomatoschistus caucasicus</name>
    <dbReference type="NCBI Taxonomy" id="637954"/>
    <lineage>
        <taxon>Eukaryota</taxon>
        <taxon>Metazoa</taxon>
        <taxon>Chordata</taxon>
        <taxon>Craniata</taxon>
        <taxon>Vertebrata</taxon>
        <taxon>Euteleostomi</taxon>
        <taxon>Actinopterygii</taxon>
        <taxon>Neopterygii</taxon>
        <taxon>Teleostei</taxon>
        <taxon>Neoteleostei</taxon>
        <taxon>Acanthomorphata</taxon>
        <taxon>Gobiaria</taxon>
        <taxon>Gobiiformes</taxon>
        <taxon>Gobioidei</taxon>
        <taxon>Gobiidae</taxon>
        <taxon>Gobiinae</taxon>
        <taxon>Knipowitschia</taxon>
    </lineage>
</organism>
<accession>A0AAV2J9W2</accession>
<proteinExistence type="predicted"/>
<feature type="region of interest" description="Disordered" evidence="1">
    <location>
        <begin position="54"/>
        <end position="78"/>
    </location>
</feature>
<evidence type="ECO:0000313" key="2">
    <source>
        <dbReference type="EMBL" id="CAL1574262.1"/>
    </source>
</evidence>
<dbReference type="EMBL" id="OZ035833">
    <property type="protein sequence ID" value="CAL1574262.1"/>
    <property type="molecule type" value="Genomic_DNA"/>
</dbReference>
<gene>
    <name evidence="2" type="ORF">KC01_LOCUS6006</name>
</gene>
<reference evidence="2 3" key="1">
    <citation type="submission" date="2024-04" db="EMBL/GenBank/DDBJ databases">
        <authorList>
            <person name="Waldvogel A.-M."/>
            <person name="Schoenle A."/>
        </authorList>
    </citation>
    <scope>NUCLEOTIDE SEQUENCE [LARGE SCALE GENOMIC DNA]</scope>
</reference>
<protein>
    <submittedName>
        <fullName evidence="2">Uncharacterized protein</fullName>
    </submittedName>
</protein>
<name>A0AAV2J9W2_KNICA</name>
<evidence type="ECO:0000313" key="3">
    <source>
        <dbReference type="Proteomes" id="UP001497482"/>
    </source>
</evidence>
<dbReference type="AlphaFoldDB" id="A0AAV2J9W2"/>